<comment type="catalytic activity">
    <reaction evidence="4">
        <text>2 cob(II)alamin + reduced [electron-transfer flavoprotein] + 2 ATP = 2 adenosylcob(III)alamin + 2 triphosphate + oxidized [electron-transfer flavoprotein] + 3 H(+)</text>
        <dbReference type="Rhea" id="RHEA:28671"/>
        <dbReference type="Rhea" id="RHEA-COMP:10685"/>
        <dbReference type="Rhea" id="RHEA-COMP:10686"/>
        <dbReference type="ChEBI" id="CHEBI:15378"/>
        <dbReference type="ChEBI" id="CHEBI:16304"/>
        <dbReference type="ChEBI" id="CHEBI:18036"/>
        <dbReference type="ChEBI" id="CHEBI:18408"/>
        <dbReference type="ChEBI" id="CHEBI:30616"/>
        <dbReference type="ChEBI" id="CHEBI:57692"/>
        <dbReference type="ChEBI" id="CHEBI:58307"/>
        <dbReference type="EC" id="2.5.1.17"/>
    </reaction>
</comment>
<dbReference type="SUPFAM" id="SSF89028">
    <property type="entry name" value="Cobalamin adenosyltransferase-like"/>
    <property type="match status" value="1"/>
</dbReference>
<dbReference type="GO" id="GO:0009236">
    <property type="term" value="P:cobalamin biosynthetic process"/>
    <property type="evidence" value="ECO:0007669"/>
    <property type="project" value="UniProtKB-UniRule"/>
</dbReference>
<dbReference type="EC" id="2.5.1.17" evidence="4"/>
<keyword evidence="3 4" id="KW-0067">ATP-binding</keyword>
<evidence type="ECO:0000256" key="3">
    <source>
        <dbReference type="ARBA" id="ARBA00022840"/>
    </source>
</evidence>
<evidence type="ECO:0000256" key="4">
    <source>
        <dbReference type="RuleBase" id="RU366026"/>
    </source>
</evidence>
<organism evidence="6">
    <name type="scientific">Prevotella sp. GTC17253</name>
    <dbReference type="NCBI Taxonomy" id="3236793"/>
    <lineage>
        <taxon>Bacteria</taxon>
        <taxon>Pseudomonadati</taxon>
        <taxon>Bacteroidota</taxon>
        <taxon>Bacteroidia</taxon>
        <taxon>Bacteroidales</taxon>
        <taxon>Prevotellaceae</taxon>
        <taxon>Prevotella</taxon>
    </lineage>
</organism>
<keyword evidence="2 4" id="KW-0547">Nucleotide-binding</keyword>
<reference evidence="6" key="1">
    <citation type="submission" date="2024-07" db="EMBL/GenBank/DDBJ databases">
        <title>Complete genome sequence of Prevotella sp. YM-2024 GTC17253.</title>
        <authorList>
            <person name="Hayashi M."/>
            <person name="Muto Y."/>
            <person name="Tanaka K."/>
            <person name="Niwa H."/>
        </authorList>
    </citation>
    <scope>NUCLEOTIDE SEQUENCE</scope>
    <source>
        <strain evidence="6">GTC17253</strain>
    </source>
</reference>
<dbReference type="AlphaFoldDB" id="A0AB33ITW2"/>
<dbReference type="NCBIfam" id="TIGR00636">
    <property type="entry name" value="PduO_Nterm"/>
    <property type="match status" value="1"/>
</dbReference>
<sequence>MTRIYTKTGDGGQTHLRSGVRVDKDDIRIEANGEIDELNCHIGVVCASLPKDDARRQLLCKIQQELMTVMSLVATPPGKENPREEQLEELTSKMESEIDRITLNRKFSFVLPGGSVLQAYLHMARSKARTAERRLWTVNREYPQDRKMMVFMNRLSDYLFALATDNDSDK</sequence>
<evidence type="ECO:0000259" key="5">
    <source>
        <dbReference type="Pfam" id="PF01923"/>
    </source>
</evidence>
<comment type="pathway">
    <text evidence="4">Cofactor biosynthesis; adenosylcobalamin biosynthesis; adenosylcobalamin from cob(II)yrinate a,c-diamide: step 2/7.</text>
</comment>
<feature type="domain" description="Cobalamin adenosyltransferase-like" evidence="5">
    <location>
        <begin position="4"/>
        <end position="163"/>
    </location>
</feature>
<protein>
    <recommendedName>
        <fullName evidence="4">Corrinoid adenosyltransferase</fullName>
        <ecNumber evidence="4">2.5.1.17</ecNumber>
    </recommendedName>
    <alternativeName>
        <fullName evidence="4">Cob(II)alamin adenosyltransferase</fullName>
    </alternativeName>
    <alternativeName>
        <fullName evidence="4">Cob(II)yrinic acid a,c-diamide adenosyltransferase</fullName>
    </alternativeName>
    <alternativeName>
        <fullName evidence="4">Cobinamide/cobalamin adenosyltransferase</fullName>
    </alternativeName>
</protein>
<comment type="similarity">
    <text evidence="4">Belongs to the Cob(I)alamin adenosyltransferase family.</text>
</comment>
<proteinExistence type="inferred from homology"/>
<keyword evidence="4" id="KW-0169">Cobalamin biosynthesis</keyword>
<dbReference type="GO" id="GO:0005524">
    <property type="term" value="F:ATP binding"/>
    <property type="evidence" value="ECO:0007669"/>
    <property type="project" value="UniProtKB-UniRule"/>
</dbReference>
<dbReference type="PANTHER" id="PTHR12213:SF0">
    <property type="entry name" value="CORRINOID ADENOSYLTRANSFERASE MMAB"/>
    <property type="match status" value="1"/>
</dbReference>
<comment type="catalytic activity">
    <reaction evidence="4">
        <text>2 cob(II)yrinate a,c diamide + reduced [electron-transfer flavoprotein] + 2 ATP = 2 adenosylcob(III)yrinate a,c-diamide + 2 triphosphate + oxidized [electron-transfer flavoprotein] + 3 H(+)</text>
        <dbReference type="Rhea" id="RHEA:11528"/>
        <dbReference type="Rhea" id="RHEA-COMP:10685"/>
        <dbReference type="Rhea" id="RHEA-COMP:10686"/>
        <dbReference type="ChEBI" id="CHEBI:15378"/>
        <dbReference type="ChEBI" id="CHEBI:18036"/>
        <dbReference type="ChEBI" id="CHEBI:30616"/>
        <dbReference type="ChEBI" id="CHEBI:57692"/>
        <dbReference type="ChEBI" id="CHEBI:58307"/>
        <dbReference type="ChEBI" id="CHEBI:58503"/>
        <dbReference type="ChEBI" id="CHEBI:58537"/>
        <dbReference type="EC" id="2.5.1.17"/>
    </reaction>
</comment>
<dbReference type="InterPro" id="IPR036451">
    <property type="entry name" value="CblAdoTrfase-like_sf"/>
</dbReference>
<dbReference type="Pfam" id="PF01923">
    <property type="entry name" value="Cob_adeno_trans"/>
    <property type="match status" value="1"/>
</dbReference>
<dbReference type="PANTHER" id="PTHR12213">
    <property type="entry name" value="CORRINOID ADENOSYLTRANSFERASE"/>
    <property type="match status" value="1"/>
</dbReference>
<gene>
    <name evidence="6" type="ORF">GTC17253_06350</name>
</gene>
<accession>A0AB33ITW2</accession>
<dbReference type="GO" id="GO:0008817">
    <property type="term" value="F:corrinoid adenosyltransferase activity"/>
    <property type="evidence" value="ECO:0007669"/>
    <property type="project" value="UniProtKB-UniRule"/>
</dbReference>
<dbReference type="InterPro" id="IPR029499">
    <property type="entry name" value="PduO-typ"/>
</dbReference>
<name>A0AB33ITW2_9BACT</name>
<dbReference type="InterPro" id="IPR016030">
    <property type="entry name" value="CblAdoTrfase-like"/>
</dbReference>
<keyword evidence="1 4" id="KW-0808">Transferase</keyword>
<dbReference type="EMBL" id="AP035785">
    <property type="protein sequence ID" value="BFO70669.1"/>
    <property type="molecule type" value="Genomic_DNA"/>
</dbReference>
<evidence type="ECO:0000256" key="2">
    <source>
        <dbReference type="ARBA" id="ARBA00022741"/>
    </source>
</evidence>
<dbReference type="Gene3D" id="1.20.1200.10">
    <property type="entry name" value="Cobalamin adenosyltransferase-like"/>
    <property type="match status" value="1"/>
</dbReference>
<evidence type="ECO:0000256" key="1">
    <source>
        <dbReference type="ARBA" id="ARBA00022679"/>
    </source>
</evidence>
<evidence type="ECO:0000313" key="6">
    <source>
        <dbReference type="EMBL" id="BFO70669.1"/>
    </source>
</evidence>